<dbReference type="Gene3D" id="3.20.20.80">
    <property type="entry name" value="Glycosidases"/>
    <property type="match status" value="1"/>
</dbReference>
<dbReference type="Pfam" id="PF02839">
    <property type="entry name" value="CBM_5_12"/>
    <property type="match status" value="1"/>
</dbReference>
<dbReference type="GO" id="GO:0004553">
    <property type="term" value="F:hydrolase activity, hydrolyzing O-glycosyl compounds"/>
    <property type="evidence" value="ECO:0007669"/>
    <property type="project" value="InterPro"/>
</dbReference>
<keyword evidence="5" id="KW-0326">Glycosidase</keyword>
<dbReference type="InterPro" id="IPR011583">
    <property type="entry name" value="Chitinase_II/V-like_cat"/>
</dbReference>
<feature type="region of interest" description="Disordered" evidence="6">
    <location>
        <begin position="68"/>
        <end position="116"/>
    </location>
</feature>
<dbReference type="CDD" id="cd12215">
    <property type="entry name" value="ChiC_BD"/>
    <property type="match status" value="1"/>
</dbReference>
<keyword evidence="4" id="KW-0119">Carbohydrate metabolism</keyword>
<dbReference type="InterPro" id="IPR001223">
    <property type="entry name" value="Glyco_hydro18_cat"/>
</dbReference>
<feature type="domain" description="PKD" evidence="7">
    <location>
        <begin position="93"/>
        <end position="170"/>
    </location>
</feature>
<dbReference type="SMART" id="SM00495">
    <property type="entry name" value="ChtBD3"/>
    <property type="match status" value="1"/>
</dbReference>
<dbReference type="InterPro" id="IPR022409">
    <property type="entry name" value="PKD/Chitinase_dom"/>
</dbReference>
<evidence type="ECO:0000313" key="9">
    <source>
        <dbReference type="EMBL" id="RQG99221.1"/>
    </source>
</evidence>
<comment type="similarity">
    <text evidence="1">Belongs to the glycosyl hydrolase 18 family. Chitinase class II subfamily.</text>
</comment>
<dbReference type="InterPro" id="IPR000601">
    <property type="entry name" value="PKD_dom"/>
</dbReference>
<dbReference type="GO" id="GO:0008061">
    <property type="term" value="F:chitin binding"/>
    <property type="evidence" value="ECO:0007669"/>
    <property type="project" value="InterPro"/>
</dbReference>
<evidence type="ECO:0000256" key="2">
    <source>
        <dbReference type="ARBA" id="ARBA00022801"/>
    </source>
</evidence>
<feature type="compositionally biased region" description="Acidic residues" evidence="6">
    <location>
        <begin position="106"/>
        <end position="116"/>
    </location>
</feature>
<evidence type="ECO:0000313" key="10">
    <source>
        <dbReference type="Proteomes" id="UP000281431"/>
    </source>
</evidence>
<dbReference type="SUPFAM" id="SSF54556">
    <property type="entry name" value="Chitinase insertion domain"/>
    <property type="match status" value="1"/>
</dbReference>
<dbReference type="AlphaFoldDB" id="A0A3N6MSF3"/>
<dbReference type="InterPro" id="IPR050314">
    <property type="entry name" value="Glycosyl_Hydrlase_18"/>
</dbReference>
<dbReference type="SMART" id="SM00636">
    <property type="entry name" value="Glyco_18"/>
    <property type="match status" value="1"/>
</dbReference>
<evidence type="ECO:0000259" key="7">
    <source>
        <dbReference type="PROSITE" id="PS50093"/>
    </source>
</evidence>
<dbReference type="InterPro" id="IPR013783">
    <property type="entry name" value="Ig-like_fold"/>
</dbReference>
<dbReference type="Gene3D" id="2.10.10.20">
    <property type="entry name" value="Carbohydrate-binding module superfamily 5/12"/>
    <property type="match status" value="1"/>
</dbReference>
<sequence>MKRTRRTVLSNATKLSALLAGIGASGAVAAESDEYPEWDPDTVYTGGDRVIYEGYVWEAQWWTQGDEPGANEWGPWEEIEEHNGPEPEPPEGPTASFSVSDQFPDPGDEVEFDASDSEGEIESYEWEFGDGTEASGEVVTHSFDEGQYDVTLTVENADGDTDTDSIRITAGRPSSDEKRVVAYYRQWAQYDRDFVPADIPYDQVTHVQYAFARPESDGSVNLVGDSHGQQAFWAEEEWQGVEGGTFAEHAAEHDDTKFVLSIGGWGDSRYFSDAALTQENRERFAEDCIEWIERGNLDGIDIDWEFPGGGGCTSEDAEEPASVCPSDGNIVREGDQERFTLLCETVRERLDEHAQEVGRDEPYELTAAVSANPDVVEGVEDGNDGLEHEKLSELLDFILVMTFDYAGIWSETTRHHAPLKPNPDDPFEEADAWNAEYALQYWEEQGWDPDQLNMAVPFYGRSWDDVQPPEDDVGTGEDDGLFQEFEGEGEDASMDGSYPAFGEPGSQLGGVFEWFDLEGDGRGGSNSVDLDSPDWEVYYDEDAVAAWAWNADSREMISYESQESMEAKMQWLRQSPYGGTMLWAIGGDTYEGDLIGTLWDNLNG</sequence>
<dbReference type="SUPFAM" id="SSF51055">
    <property type="entry name" value="Carbohydrate binding domain"/>
    <property type="match status" value="1"/>
</dbReference>
<gene>
    <name evidence="9" type="ORF">EA472_15260</name>
</gene>
<keyword evidence="3" id="KW-0624">Polysaccharide degradation</keyword>
<dbReference type="EMBL" id="REFZ01000010">
    <property type="protein sequence ID" value="RQG99221.1"/>
    <property type="molecule type" value="Genomic_DNA"/>
</dbReference>
<comment type="caution">
    <text evidence="9">The sequence shown here is derived from an EMBL/GenBank/DDBJ whole genome shotgun (WGS) entry which is preliminary data.</text>
</comment>
<proteinExistence type="inferred from homology"/>
<dbReference type="InterPro" id="IPR029070">
    <property type="entry name" value="Chitinase_insertion_sf"/>
</dbReference>
<evidence type="ECO:0000256" key="6">
    <source>
        <dbReference type="SAM" id="MobiDB-lite"/>
    </source>
</evidence>
<dbReference type="PROSITE" id="PS51318">
    <property type="entry name" value="TAT"/>
    <property type="match status" value="1"/>
</dbReference>
<dbReference type="GO" id="GO:0005576">
    <property type="term" value="C:extracellular region"/>
    <property type="evidence" value="ECO:0007669"/>
    <property type="project" value="InterPro"/>
</dbReference>
<keyword evidence="2" id="KW-0378">Hydrolase</keyword>
<feature type="domain" description="GH18" evidence="8">
    <location>
        <begin position="178"/>
        <end position="604"/>
    </location>
</feature>
<dbReference type="Pfam" id="PF00704">
    <property type="entry name" value="Glyco_hydro_18"/>
    <property type="match status" value="1"/>
</dbReference>
<dbReference type="InterPro" id="IPR017853">
    <property type="entry name" value="GH"/>
</dbReference>
<dbReference type="PROSITE" id="PS01095">
    <property type="entry name" value="GH18_1"/>
    <property type="match status" value="1"/>
</dbReference>
<evidence type="ECO:0000256" key="3">
    <source>
        <dbReference type="ARBA" id="ARBA00023024"/>
    </source>
</evidence>
<dbReference type="InterPro" id="IPR035986">
    <property type="entry name" value="PKD_dom_sf"/>
</dbReference>
<dbReference type="InterPro" id="IPR003610">
    <property type="entry name" value="CBM5/12"/>
</dbReference>
<dbReference type="InterPro" id="IPR036573">
    <property type="entry name" value="CBM_sf_5/12"/>
</dbReference>
<dbReference type="Pfam" id="PF18911">
    <property type="entry name" value="PKD_4"/>
    <property type="match status" value="1"/>
</dbReference>
<dbReference type="Gene3D" id="2.60.40.10">
    <property type="entry name" value="Immunoglobulins"/>
    <property type="match status" value="1"/>
</dbReference>
<dbReference type="PANTHER" id="PTHR11177:SF317">
    <property type="entry name" value="CHITINASE 12-RELATED"/>
    <property type="match status" value="1"/>
</dbReference>
<dbReference type="PANTHER" id="PTHR11177">
    <property type="entry name" value="CHITINASE"/>
    <property type="match status" value="1"/>
</dbReference>
<dbReference type="SUPFAM" id="SSF49299">
    <property type="entry name" value="PKD domain"/>
    <property type="match status" value="1"/>
</dbReference>
<organism evidence="9 10">
    <name type="scientific">Natrarchaeobius chitinivorans</name>
    <dbReference type="NCBI Taxonomy" id="1679083"/>
    <lineage>
        <taxon>Archaea</taxon>
        <taxon>Methanobacteriati</taxon>
        <taxon>Methanobacteriota</taxon>
        <taxon>Stenosarchaea group</taxon>
        <taxon>Halobacteria</taxon>
        <taxon>Halobacteriales</taxon>
        <taxon>Natrialbaceae</taxon>
        <taxon>Natrarchaeobius</taxon>
    </lineage>
</organism>
<dbReference type="Gene3D" id="3.10.50.10">
    <property type="match status" value="1"/>
</dbReference>
<dbReference type="SUPFAM" id="SSF51445">
    <property type="entry name" value="(Trans)glycosidases"/>
    <property type="match status" value="1"/>
</dbReference>
<dbReference type="InterPro" id="IPR006311">
    <property type="entry name" value="TAT_signal"/>
</dbReference>
<evidence type="ECO:0000256" key="4">
    <source>
        <dbReference type="ARBA" id="ARBA00023277"/>
    </source>
</evidence>
<dbReference type="GO" id="GO:0030246">
    <property type="term" value="F:carbohydrate binding"/>
    <property type="evidence" value="ECO:0007669"/>
    <property type="project" value="InterPro"/>
</dbReference>
<name>A0A3N6MSF3_NATCH</name>
<reference evidence="9 10" key="1">
    <citation type="submission" date="2018-10" db="EMBL/GenBank/DDBJ databases">
        <title>Natrarchaeobius chitinivorans gen. nov., sp. nov., and Natrarchaeobius haloalkaliphilus sp. nov., alkaliphilic, chitin-utilizing haloarchaea from hypersaline alkaline lakes.</title>
        <authorList>
            <person name="Sorokin D.Y."/>
            <person name="Elcheninov A.G."/>
            <person name="Kostrikina N.A."/>
            <person name="Bale N.J."/>
            <person name="Sinninghe Damste J.S."/>
            <person name="Khijniak T.V."/>
            <person name="Kublanov I.V."/>
            <person name="Toshchakov S.V."/>
        </authorList>
    </citation>
    <scope>NUCLEOTIDE SEQUENCE [LARGE SCALE GENOMIC DNA]</scope>
    <source>
        <strain evidence="9 10">AArcht7</strain>
    </source>
</reference>
<dbReference type="PROSITE" id="PS50093">
    <property type="entry name" value="PKD"/>
    <property type="match status" value="1"/>
</dbReference>
<dbReference type="CDD" id="cd00146">
    <property type="entry name" value="PKD"/>
    <property type="match status" value="1"/>
</dbReference>
<dbReference type="Proteomes" id="UP000281431">
    <property type="component" value="Unassembled WGS sequence"/>
</dbReference>
<dbReference type="PROSITE" id="PS51910">
    <property type="entry name" value="GH18_2"/>
    <property type="match status" value="1"/>
</dbReference>
<keyword evidence="10" id="KW-1185">Reference proteome</keyword>
<evidence type="ECO:0000259" key="8">
    <source>
        <dbReference type="PROSITE" id="PS51910"/>
    </source>
</evidence>
<dbReference type="SMART" id="SM00089">
    <property type="entry name" value="PKD"/>
    <property type="match status" value="1"/>
</dbReference>
<accession>A0A3N6MSF3</accession>
<evidence type="ECO:0000256" key="1">
    <source>
        <dbReference type="ARBA" id="ARBA00009121"/>
    </source>
</evidence>
<dbReference type="GO" id="GO:0005975">
    <property type="term" value="P:carbohydrate metabolic process"/>
    <property type="evidence" value="ECO:0007669"/>
    <property type="project" value="InterPro"/>
</dbReference>
<dbReference type="InterPro" id="IPR001579">
    <property type="entry name" value="Glyco_hydro_18_chit_AS"/>
</dbReference>
<dbReference type="OrthoDB" id="8638at2157"/>
<keyword evidence="3" id="KW-0146">Chitin degradation</keyword>
<evidence type="ECO:0000256" key="5">
    <source>
        <dbReference type="ARBA" id="ARBA00023295"/>
    </source>
</evidence>
<protein>
    <submittedName>
        <fullName evidence="9">PKD domain-containing protein</fullName>
    </submittedName>
</protein>
<dbReference type="GO" id="GO:0006032">
    <property type="term" value="P:chitin catabolic process"/>
    <property type="evidence" value="ECO:0007669"/>
    <property type="project" value="UniProtKB-KW"/>
</dbReference>